<evidence type="ECO:0000313" key="4">
    <source>
        <dbReference type="EMBL" id="GFO01570.1"/>
    </source>
</evidence>
<dbReference type="GO" id="GO:0005525">
    <property type="term" value="F:GTP binding"/>
    <property type="evidence" value="ECO:0007669"/>
    <property type="project" value="UniProtKB-KW"/>
</dbReference>
<name>A0AAV4A0B8_9GAST</name>
<gene>
    <name evidence="4" type="ORF">PoB_002807500</name>
</gene>
<dbReference type="PROSITE" id="PS51420">
    <property type="entry name" value="RHO"/>
    <property type="match status" value="1"/>
</dbReference>
<keyword evidence="5" id="KW-1185">Reference proteome</keyword>
<dbReference type="SUPFAM" id="SSF52540">
    <property type="entry name" value="P-loop containing nucleoside triphosphate hydrolases"/>
    <property type="match status" value="1"/>
</dbReference>
<organism evidence="4 5">
    <name type="scientific">Plakobranchus ocellatus</name>
    <dbReference type="NCBI Taxonomy" id="259542"/>
    <lineage>
        <taxon>Eukaryota</taxon>
        <taxon>Metazoa</taxon>
        <taxon>Spiralia</taxon>
        <taxon>Lophotrochozoa</taxon>
        <taxon>Mollusca</taxon>
        <taxon>Gastropoda</taxon>
        <taxon>Heterobranchia</taxon>
        <taxon>Euthyneura</taxon>
        <taxon>Panpulmonata</taxon>
        <taxon>Sacoglossa</taxon>
        <taxon>Placobranchoidea</taxon>
        <taxon>Plakobranchidae</taxon>
        <taxon>Plakobranchus</taxon>
    </lineage>
</organism>
<dbReference type="SMART" id="SM00174">
    <property type="entry name" value="RHO"/>
    <property type="match status" value="1"/>
</dbReference>
<protein>
    <submittedName>
        <fullName evidence="4">Cell division control protein 42</fullName>
    </submittedName>
</protein>
<dbReference type="GO" id="GO:0051301">
    <property type="term" value="P:cell division"/>
    <property type="evidence" value="ECO:0007669"/>
    <property type="project" value="UniProtKB-KW"/>
</dbReference>
<sequence>MNGKSYVLSLFDTAGQEEYIHLRALSYVNCDVFLLCFSVATPESLQQAHDKWLPELQRFSPETPLVLVATQIDRRDDGPDISSTDFSSTADVTSGKSLTASASLPVGAGIPTSEAHKPLKSSSSARRGSNKHSQIPPASKFKPQPQFISTKEGQQASVKVHADCYVECSSLTEAGIARLREAAIEYGLRRPDPEKKKGCNCSCTVL</sequence>
<dbReference type="NCBIfam" id="TIGR00231">
    <property type="entry name" value="small_GTP"/>
    <property type="match status" value="1"/>
</dbReference>
<keyword evidence="1" id="KW-0547">Nucleotide-binding</keyword>
<dbReference type="PROSITE" id="PS51421">
    <property type="entry name" value="RAS"/>
    <property type="match status" value="1"/>
</dbReference>
<accession>A0AAV4A0B8</accession>
<dbReference type="InterPro" id="IPR001806">
    <property type="entry name" value="Small_GTPase"/>
</dbReference>
<dbReference type="GO" id="GO:0003924">
    <property type="term" value="F:GTPase activity"/>
    <property type="evidence" value="ECO:0007669"/>
    <property type="project" value="InterPro"/>
</dbReference>
<reference evidence="4 5" key="1">
    <citation type="journal article" date="2021" name="Elife">
        <title>Chloroplast acquisition without the gene transfer in kleptoplastic sea slugs, Plakobranchus ocellatus.</title>
        <authorList>
            <person name="Maeda T."/>
            <person name="Takahashi S."/>
            <person name="Yoshida T."/>
            <person name="Shimamura S."/>
            <person name="Takaki Y."/>
            <person name="Nagai Y."/>
            <person name="Toyoda A."/>
            <person name="Suzuki Y."/>
            <person name="Arimoto A."/>
            <person name="Ishii H."/>
            <person name="Satoh N."/>
            <person name="Nishiyama T."/>
            <person name="Hasebe M."/>
            <person name="Maruyama T."/>
            <person name="Minagawa J."/>
            <person name="Obokata J."/>
            <person name="Shigenobu S."/>
        </authorList>
    </citation>
    <scope>NUCLEOTIDE SEQUENCE [LARGE SCALE GENOMIC DNA]</scope>
</reference>
<dbReference type="InterPro" id="IPR027417">
    <property type="entry name" value="P-loop_NTPase"/>
</dbReference>
<dbReference type="Proteomes" id="UP000735302">
    <property type="component" value="Unassembled WGS sequence"/>
</dbReference>
<dbReference type="GO" id="GO:0007264">
    <property type="term" value="P:small GTPase-mediated signal transduction"/>
    <property type="evidence" value="ECO:0007669"/>
    <property type="project" value="InterPro"/>
</dbReference>
<evidence type="ECO:0000313" key="5">
    <source>
        <dbReference type="Proteomes" id="UP000735302"/>
    </source>
</evidence>
<dbReference type="InterPro" id="IPR005225">
    <property type="entry name" value="Small_GTP-bd"/>
</dbReference>
<keyword evidence="2" id="KW-0342">GTP-binding</keyword>
<evidence type="ECO:0000256" key="3">
    <source>
        <dbReference type="SAM" id="MobiDB-lite"/>
    </source>
</evidence>
<dbReference type="InterPro" id="IPR003578">
    <property type="entry name" value="Small_GTPase_Rho"/>
</dbReference>
<evidence type="ECO:0000256" key="1">
    <source>
        <dbReference type="ARBA" id="ARBA00022741"/>
    </source>
</evidence>
<keyword evidence="4" id="KW-0132">Cell division</keyword>
<dbReference type="EMBL" id="BLXT01003430">
    <property type="protein sequence ID" value="GFO01570.1"/>
    <property type="molecule type" value="Genomic_DNA"/>
</dbReference>
<feature type="region of interest" description="Disordered" evidence="3">
    <location>
        <begin position="103"/>
        <end position="145"/>
    </location>
</feature>
<dbReference type="PANTHER" id="PTHR24072">
    <property type="entry name" value="RHO FAMILY GTPASE"/>
    <property type="match status" value="1"/>
</dbReference>
<dbReference type="PROSITE" id="PS51419">
    <property type="entry name" value="RAB"/>
    <property type="match status" value="1"/>
</dbReference>
<dbReference type="Gene3D" id="3.40.50.300">
    <property type="entry name" value="P-loop containing nucleotide triphosphate hydrolases"/>
    <property type="match status" value="1"/>
</dbReference>
<evidence type="ECO:0000256" key="2">
    <source>
        <dbReference type="ARBA" id="ARBA00023134"/>
    </source>
</evidence>
<dbReference type="AlphaFoldDB" id="A0AAV4A0B8"/>
<feature type="compositionally biased region" description="Polar residues" evidence="3">
    <location>
        <begin position="120"/>
        <end position="133"/>
    </location>
</feature>
<proteinExistence type="predicted"/>
<dbReference type="Pfam" id="PF00071">
    <property type="entry name" value="Ras"/>
    <property type="match status" value="1"/>
</dbReference>
<comment type="caution">
    <text evidence="4">The sequence shown here is derived from an EMBL/GenBank/DDBJ whole genome shotgun (WGS) entry which is preliminary data.</text>
</comment>
<keyword evidence="4" id="KW-0131">Cell cycle</keyword>